<protein>
    <submittedName>
        <fullName evidence="1">Uncharacterized protein</fullName>
    </submittedName>
</protein>
<dbReference type="EMBL" id="CM046515">
    <property type="protein sequence ID" value="KAI8649219.1"/>
    <property type="molecule type" value="Genomic_DNA"/>
</dbReference>
<dbReference type="Proteomes" id="UP001065298">
    <property type="component" value="Chromosome 13"/>
</dbReference>
<keyword evidence="2" id="KW-1185">Reference proteome</keyword>
<evidence type="ECO:0000313" key="2">
    <source>
        <dbReference type="Proteomes" id="UP001065298"/>
    </source>
</evidence>
<sequence length="529" mass="56993">MASQKQETEGLHQSFGLWSAISLGWLTLNVFGGMSFIIFFGLSAGGIPAILYGFIGSCLAVICIILTFAQCASRFSTAGGAYHYACFLVPDKYRRQIAYPLGWLNWLGWIFTHAGCCAIVANLTLGLVNLCRPDFDVSTRWQLFLVYLAIVATCWLINLWGLKGIPTLEILGCYVTAFGFIAYTIALLVKAPKASPSFVFVETHNSTGYSSTSFAILLGLFSSFSTLMGLDGPAHLAEEIPQPKRHLPRVMLIVIISQAVIGVVWILVLGFSITDMELVVQTKTGIPVLELIRLATGSDAAAMVFCITLLINNGTSALGSAVTMSRQGYAFARDGGLIWNAKLTELSPGSHLPLWSINLPSLIVALVGVIYLFSNAAFNALVGAQATCMIISFGFPALVLLVTDGKLLPSNSRWNYGIFTKPIYVVSVGYSILVVIVSALPQSHPVTSLNMNYTVLVMGGFSIVMGLAWVTEGRKLFKPPVNDENLVRTNEVIVGVNVDLEAEEQASKGEYGSGSSGYDKNQSLTVTAD</sequence>
<comment type="caution">
    <text evidence="1">The sequence shown here is derived from an EMBL/GenBank/DDBJ whole genome shotgun (WGS) entry which is preliminary data.</text>
</comment>
<name>A0ACC0QBA7_9HYPO</name>
<accession>A0ACC0QBA7</accession>
<evidence type="ECO:0000313" key="1">
    <source>
        <dbReference type="EMBL" id="KAI8649219.1"/>
    </source>
</evidence>
<gene>
    <name evidence="1" type="ORF">NCS57_01458200</name>
</gene>
<organism evidence="1 2">
    <name type="scientific">Fusarium keratoplasticum</name>
    <dbReference type="NCBI Taxonomy" id="1328300"/>
    <lineage>
        <taxon>Eukaryota</taxon>
        <taxon>Fungi</taxon>
        <taxon>Dikarya</taxon>
        <taxon>Ascomycota</taxon>
        <taxon>Pezizomycotina</taxon>
        <taxon>Sordariomycetes</taxon>
        <taxon>Hypocreomycetidae</taxon>
        <taxon>Hypocreales</taxon>
        <taxon>Nectriaceae</taxon>
        <taxon>Fusarium</taxon>
        <taxon>Fusarium solani species complex</taxon>
    </lineage>
</organism>
<proteinExistence type="predicted"/>
<reference evidence="1" key="1">
    <citation type="submission" date="2022-06" db="EMBL/GenBank/DDBJ databases">
        <title>Fusarium solani species complex genomes reveal bases of compartmentalisation and animal pathogenesis.</title>
        <authorList>
            <person name="Tsai I.J."/>
        </authorList>
    </citation>
    <scope>NUCLEOTIDE SEQUENCE</scope>
    <source>
        <strain evidence="1">Fu6.1</strain>
    </source>
</reference>